<proteinExistence type="predicted"/>
<dbReference type="EMBL" id="JACXVP010000002">
    <property type="protein sequence ID" value="KAG5623445.1"/>
    <property type="molecule type" value="Genomic_DNA"/>
</dbReference>
<dbReference type="OrthoDB" id="551672at2759"/>
<dbReference type="GO" id="GO:0046982">
    <property type="term" value="F:protein heterodimerization activity"/>
    <property type="evidence" value="ECO:0007669"/>
    <property type="project" value="UniProtKB-ARBA"/>
</dbReference>
<dbReference type="PANTHER" id="PTHR45764">
    <property type="entry name" value="BZIP TRANSCRIPTION FACTOR 44"/>
    <property type="match status" value="1"/>
</dbReference>
<dbReference type="SUPFAM" id="SSF57959">
    <property type="entry name" value="Leucine zipper domain"/>
    <property type="match status" value="1"/>
</dbReference>
<dbReference type="InterPro" id="IPR004827">
    <property type="entry name" value="bZIP"/>
</dbReference>
<dbReference type="InterPro" id="IPR046347">
    <property type="entry name" value="bZIP_sf"/>
</dbReference>
<sequence length="184" mass="21281">MECIKRYVHNAMYMYLVHNAMYPAMWNVSNLMYPVHNAIIMASPSGNSSSGSEDLQQLMDQRKRKRMISNRESARRSRMKKQTHLNELMVQVNQLKEQNNQIVSNINMVSQVYLNVEAENSVLRAQMEELSNRLQSLNEIINCINSANSTIDETEINCEDDFLNPWNLLHVNQPIMASADAFIK</sequence>
<dbReference type="SMART" id="SM00338">
    <property type="entry name" value="BRLZ"/>
    <property type="match status" value="1"/>
</dbReference>
<evidence type="ECO:0000313" key="9">
    <source>
        <dbReference type="EMBL" id="KAG5623445.1"/>
    </source>
</evidence>
<protein>
    <recommendedName>
        <fullName evidence="8">BZIP domain-containing protein</fullName>
    </recommendedName>
</protein>
<dbReference type="FunFam" id="1.20.5.170:FF:000020">
    <property type="entry name" value="BZIP transcription factor"/>
    <property type="match status" value="1"/>
</dbReference>
<dbReference type="GO" id="GO:0003700">
    <property type="term" value="F:DNA-binding transcription factor activity"/>
    <property type="evidence" value="ECO:0007669"/>
    <property type="project" value="InterPro"/>
</dbReference>
<keyword evidence="6" id="KW-0175">Coiled coil</keyword>
<evidence type="ECO:0000256" key="5">
    <source>
        <dbReference type="ARBA" id="ARBA00023242"/>
    </source>
</evidence>
<keyword evidence="5" id="KW-0539">Nucleus</keyword>
<comment type="caution">
    <text evidence="9">The sequence shown here is derived from an EMBL/GenBank/DDBJ whole genome shotgun (WGS) entry which is preliminary data.</text>
</comment>
<dbReference type="Gene3D" id="1.20.5.170">
    <property type="match status" value="1"/>
</dbReference>
<dbReference type="GO" id="GO:0000976">
    <property type="term" value="F:transcription cis-regulatory region binding"/>
    <property type="evidence" value="ECO:0007669"/>
    <property type="project" value="TreeGrafter"/>
</dbReference>
<dbReference type="GO" id="GO:0005634">
    <property type="term" value="C:nucleus"/>
    <property type="evidence" value="ECO:0007669"/>
    <property type="project" value="UniProtKB-SubCell"/>
</dbReference>
<feature type="region of interest" description="Disordered" evidence="7">
    <location>
        <begin position="44"/>
        <end position="78"/>
    </location>
</feature>
<evidence type="ECO:0000256" key="4">
    <source>
        <dbReference type="ARBA" id="ARBA00023163"/>
    </source>
</evidence>
<evidence type="ECO:0000313" key="10">
    <source>
        <dbReference type="Proteomes" id="UP000824120"/>
    </source>
</evidence>
<evidence type="ECO:0000256" key="2">
    <source>
        <dbReference type="ARBA" id="ARBA00023015"/>
    </source>
</evidence>
<dbReference type="PROSITE" id="PS50217">
    <property type="entry name" value="BZIP"/>
    <property type="match status" value="1"/>
</dbReference>
<dbReference type="CDD" id="cd14702">
    <property type="entry name" value="bZIP_plant_GBF1"/>
    <property type="match status" value="1"/>
</dbReference>
<feature type="domain" description="BZIP" evidence="8">
    <location>
        <begin position="60"/>
        <end position="123"/>
    </location>
</feature>
<comment type="subcellular location">
    <subcellularLocation>
        <location evidence="1">Nucleus</location>
    </subcellularLocation>
</comment>
<keyword evidence="10" id="KW-1185">Reference proteome</keyword>
<evidence type="ECO:0000256" key="3">
    <source>
        <dbReference type="ARBA" id="ARBA00023125"/>
    </source>
</evidence>
<evidence type="ECO:0000256" key="7">
    <source>
        <dbReference type="SAM" id="MobiDB-lite"/>
    </source>
</evidence>
<dbReference type="Pfam" id="PF00170">
    <property type="entry name" value="bZIP_1"/>
    <property type="match status" value="1"/>
</dbReference>
<dbReference type="GO" id="GO:0045893">
    <property type="term" value="P:positive regulation of DNA-templated transcription"/>
    <property type="evidence" value="ECO:0007669"/>
    <property type="project" value="TreeGrafter"/>
</dbReference>
<dbReference type="PANTHER" id="PTHR45764:SF74">
    <property type="entry name" value="BZIP TRANSCRIPTION FACTOR 53-LIKE"/>
    <property type="match status" value="1"/>
</dbReference>
<evidence type="ECO:0000256" key="1">
    <source>
        <dbReference type="ARBA" id="ARBA00004123"/>
    </source>
</evidence>
<evidence type="ECO:0000256" key="6">
    <source>
        <dbReference type="SAM" id="Coils"/>
    </source>
</evidence>
<reference evidence="9 10" key="1">
    <citation type="submission" date="2020-09" db="EMBL/GenBank/DDBJ databases">
        <title>De no assembly of potato wild relative species, Solanum commersonii.</title>
        <authorList>
            <person name="Cho K."/>
        </authorList>
    </citation>
    <scope>NUCLEOTIDE SEQUENCE [LARGE SCALE GENOMIC DNA]</scope>
    <source>
        <strain evidence="9">LZ3.2</strain>
        <tissue evidence="9">Leaf</tissue>
    </source>
</reference>
<keyword evidence="3" id="KW-0238">DNA-binding</keyword>
<organism evidence="9 10">
    <name type="scientific">Solanum commersonii</name>
    <name type="common">Commerson's wild potato</name>
    <name type="synonym">Commerson's nightshade</name>
    <dbReference type="NCBI Taxonomy" id="4109"/>
    <lineage>
        <taxon>Eukaryota</taxon>
        <taxon>Viridiplantae</taxon>
        <taxon>Streptophyta</taxon>
        <taxon>Embryophyta</taxon>
        <taxon>Tracheophyta</taxon>
        <taxon>Spermatophyta</taxon>
        <taxon>Magnoliopsida</taxon>
        <taxon>eudicotyledons</taxon>
        <taxon>Gunneridae</taxon>
        <taxon>Pentapetalae</taxon>
        <taxon>asterids</taxon>
        <taxon>lamiids</taxon>
        <taxon>Solanales</taxon>
        <taxon>Solanaceae</taxon>
        <taxon>Solanoideae</taxon>
        <taxon>Solaneae</taxon>
        <taxon>Solanum</taxon>
    </lineage>
</organism>
<accession>A0A9J6AFL2</accession>
<keyword evidence="4" id="KW-0804">Transcription</keyword>
<dbReference type="AlphaFoldDB" id="A0A9J6AFL2"/>
<evidence type="ECO:0000259" key="8">
    <source>
        <dbReference type="PROSITE" id="PS50217"/>
    </source>
</evidence>
<keyword evidence="2" id="KW-0805">Transcription regulation</keyword>
<dbReference type="InterPro" id="IPR045314">
    <property type="entry name" value="bZIP_plant_GBF1"/>
</dbReference>
<dbReference type="Proteomes" id="UP000824120">
    <property type="component" value="Chromosome 2"/>
</dbReference>
<dbReference type="PROSITE" id="PS00036">
    <property type="entry name" value="BZIP_BASIC"/>
    <property type="match status" value="1"/>
</dbReference>
<name>A0A9J6AFL2_SOLCO</name>
<feature type="coiled-coil region" evidence="6">
    <location>
        <begin position="78"/>
        <end position="147"/>
    </location>
</feature>
<gene>
    <name evidence="9" type="ORF">H5410_008663</name>
</gene>